<evidence type="ECO:0000313" key="3">
    <source>
        <dbReference type="Proteomes" id="UP000701801"/>
    </source>
</evidence>
<feature type="compositionally biased region" description="Basic and acidic residues" evidence="1">
    <location>
        <begin position="14"/>
        <end position="31"/>
    </location>
</feature>
<comment type="caution">
    <text evidence="2">The sequence shown here is derived from an EMBL/GenBank/DDBJ whole genome shotgun (WGS) entry which is preliminary data.</text>
</comment>
<sequence length="73" mass="8160">MMVESQRVSRRWRTNVEEGGKREQQDQRETRASSMRLAGKAVTKAMNALAASDAGDCTRLEKLGHQKLDSISP</sequence>
<dbReference type="Proteomes" id="UP000701801">
    <property type="component" value="Unassembled WGS sequence"/>
</dbReference>
<name>A0A9N9LVG1_9HELO</name>
<protein>
    <submittedName>
        <fullName evidence="2">Uncharacterized protein</fullName>
    </submittedName>
</protein>
<dbReference type="AlphaFoldDB" id="A0A9N9LVG1"/>
<dbReference type="EMBL" id="CAJVRM010000388">
    <property type="protein sequence ID" value="CAG8980457.1"/>
    <property type="molecule type" value="Genomic_DNA"/>
</dbReference>
<evidence type="ECO:0000256" key="1">
    <source>
        <dbReference type="SAM" id="MobiDB-lite"/>
    </source>
</evidence>
<evidence type="ECO:0000313" key="2">
    <source>
        <dbReference type="EMBL" id="CAG8980457.1"/>
    </source>
</evidence>
<keyword evidence="3" id="KW-1185">Reference proteome</keyword>
<reference evidence="2" key="1">
    <citation type="submission" date="2021-07" db="EMBL/GenBank/DDBJ databases">
        <authorList>
            <person name="Durling M."/>
        </authorList>
    </citation>
    <scope>NUCLEOTIDE SEQUENCE</scope>
</reference>
<organism evidence="2 3">
    <name type="scientific">Hymenoscyphus albidus</name>
    <dbReference type="NCBI Taxonomy" id="595503"/>
    <lineage>
        <taxon>Eukaryota</taxon>
        <taxon>Fungi</taxon>
        <taxon>Dikarya</taxon>
        <taxon>Ascomycota</taxon>
        <taxon>Pezizomycotina</taxon>
        <taxon>Leotiomycetes</taxon>
        <taxon>Helotiales</taxon>
        <taxon>Helotiaceae</taxon>
        <taxon>Hymenoscyphus</taxon>
    </lineage>
</organism>
<gene>
    <name evidence="2" type="ORF">HYALB_00012048</name>
</gene>
<proteinExistence type="predicted"/>
<feature type="region of interest" description="Disordered" evidence="1">
    <location>
        <begin position="1"/>
        <end position="33"/>
    </location>
</feature>
<accession>A0A9N9LVG1</accession>